<dbReference type="AlphaFoldDB" id="A0A4Y2T1S5"/>
<reference evidence="2 3" key="1">
    <citation type="journal article" date="2019" name="Sci. Rep.">
        <title>Orb-weaving spider Araneus ventricosus genome elucidates the spidroin gene catalogue.</title>
        <authorList>
            <person name="Kono N."/>
            <person name="Nakamura H."/>
            <person name="Ohtoshi R."/>
            <person name="Moran D.A.P."/>
            <person name="Shinohara A."/>
            <person name="Yoshida Y."/>
            <person name="Fujiwara M."/>
            <person name="Mori M."/>
            <person name="Tomita M."/>
            <person name="Arakawa K."/>
        </authorList>
    </citation>
    <scope>NUCLEOTIDE SEQUENCE [LARGE SCALE GENOMIC DNA]</scope>
</reference>
<evidence type="ECO:0000313" key="3">
    <source>
        <dbReference type="Proteomes" id="UP000499080"/>
    </source>
</evidence>
<accession>A0A4Y2T1S5</accession>
<comment type="caution">
    <text evidence="2">The sequence shown here is derived from an EMBL/GenBank/DDBJ whole genome shotgun (WGS) entry which is preliminary data.</text>
</comment>
<evidence type="ECO:0000313" key="2">
    <source>
        <dbReference type="EMBL" id="GBN94477.1"/>
    </source>
</evidence>
<name>A0A4Y2T1S5_ARAVE</name>
<keyword evidence="3" id="KW-1185">Reference proteome</keyword>
<gene>
    <name evidence="2" type="ORF">AVEN_144507_1</name>
</gene>
<feature type="region of interest" description="Disordered" evidence="1">
    <location>
        <begin position="89"/>
        <end position="112"/>
    </location>
</feature>
<feature type="compositionally biased region" description="Basic and acidic residues" evidence="1">
    <location>
        <begin position="100"/>
        <end position="112"/>
    </location>
</feature>
<protein>
    <submittedName>
        <fullName evidence="2">Uncharacterized protein</fullName>
    </submittedName>
</protein>
<feature type="compositionally biased region" description="Acidic residues" evidence="1">
    <location>
        <begin position="89"/>
        <end position="99"/>
    </location>
</feature>
<dbReference type="EMBL" id="BGPR01025519">
    <property type="protein sequence ID" value="GBN94477.1"/>
    <property type="molecule type" value="Genomic_DNA"/>
</dbReference>
<dbReference type="Proteomes" id="UP000499080">
    <property type="component" value="Unassembled WGS sequence"/>
</dbReference>
<evidence type="ECO:0000256" key="1">
    <source>
        <dbReference type="SAM" id="MobiDB-lite"/>
    </source>
</evidence>
<sequence length="112" mass="12919">MTSYYFWLWGFFEVKSLTRQASTIANTKICHVSYIQNAALCPSACCHDSNCTVWMDMGQYLLYNKPCVMSFYKKRMDLGESSVEIENISNEEEGKDIDESEKLIEDLEKASD</sequence>
<organism evidence="2 3">
    <name type="scientific">Araneus ventricosus</name>
    <name type="common">Orbweaver spider</name>
    <name type="synonym">Epeira ventricosa</name>
    <dbReference type="NCBI Taxonomy" id="182803"/>
    <lineage>
        <taxon>Eukaryota</taxon>
        <taxon>Metazoa</taxon>
        <taxon>Ecdysozoa</taxon>
        <taxon>Arthropoda</taxon>
        <taxon>Chelicerata</taxon>
        <taxon>Arachnida</taxon>
        <taxon>Araneae</taxon>
        <taxon>Araneomorphae</taxon>
        <taxon>Entelegynae</taxon>
        <taxon>Araneoidea</taxon>
        <taxon>Araneidae</taxon>
        <taxon>Araneus</taxon>
    </lineage>
</organism>
<proteinExistence type="predicted"/>